<evidence type="ECO:0000256" key="12">
    <source>
        <dbReference type="ARBA" id="ARBA00022695"/>
    </source>
</evidence>
<dbReference type="PROSITE" id="PS01315">
    <property type="entry name" value="CDS"/>
    <property type="match status" value="1"/>
</dbReference>
<organism evidence="20 21">
    <name type="scientific">Pontixanthobacter gangjinensis</name>
    <dbReference type="NCBI Taxonomy" id="1028742"/>
    <lineage>
        <taxon>Bacteria</taxon>
        <taxon>Pseudomonadati</taxon>
        <taxon>Pseudomonadota</taxon>
        <taxon>Alphaproteobacteria</taxon>
        <taxon>Sphingomonadales</taxon>
        <taxon>Erythrobacteraceae</taxon>
        <taxon>Pontixanthobacter</taxon>
    </lineage>
</organism>
<feature type="transmembrane region" description="Helical" evidence="19">
    <location>
        <begin position="139"/>
        <end position="157"/>
    </location>
</feature>
<protein>
    <recommendedName>
        <fullName evidence="7 18">Phosphatidate cytidylyltransferase</fullName>
        <ecNumber evidence="6 18">2.7.7.41</ecNumber>
    </recommendedName>
</protein>
<sequence length="256" mass="26840">MISLTGSGVLADGEATKKKSDLPVRFASAIVMLVICGFALLRGGNALLLFILIVTGVALLEYLRLVVKAFGAKSALGGALFCFGVIYFGLAAVTLGRLPSYQVAQLIGIVAAVDVFAYFFGRTIGGPKIAPKISPSKTWAGYIGGSVGASIVFFFAGSHQSRICESLTPGFPSGFDDRCHFADYPMNIELLVWAIVVGLIIAAIAQSGDFFESWLKRRAGMKDSSRLIPGHGGVLDRVDGLVAVTFVIGAVGLIAS</sequence>
<feature type="transmembrane region" description="Helical" evidence="19">
    <location>
        <begin position="190"/>
        <end position="214"/>
    </location>
</feature>
<feature type="transmembrane region" description="Helical" evidence="19">
    <location>
        <begin position="101"/>
        <end position="119"/>
    </location>
</feature>
<evidence type="ECO:0000256" key="10">
    <source>
        <dbReference type="ARBA" id="ARBA00022679"/>
    </source>
</evidence>
<keyword evidence="9" id="KW-0444">Lipid biosynthesis</keyword>
<evidence type="ECO:0000256" key="1">
    <source>
        <dbReference type="ARBA" id="ARBA00001698"/>
    </source>
</evidence>
<evidence type="ECO:0000313" key="20">
    <source>
        <dbReference type="EMBL" id="MXO57342.1"/>
    </source>
</evidence>
<comment type="similarity">
    <text evidence="5 18">Belongs to the CDS family.</text>
</comment>
<evidence type="ECO:0000256" key="2">
    <source>
        <dbReference type="ARBA" id="ARBA00004651"/>
    </source>
</evidence>
<keyword evidence="16" id="KW-0594">Phospholipid biosynthesis</keyword>
<evidence type="ECO:0000256" key="11">
    <source>
        <dbReference type="ARBA" id="ARBA00022692"/>
    </source>
</evidence>
<feature type="transmembrane region" description="Helical" evidence="19">
    <location>
        <begin position="22"/>
        <end position="40"/>
    </location>
</feature>
<comment type="catalytic activity">
    <reaction evidence="1 18">
        <text>a 1,2-diacyl-sn-glycero-3-phosphate + CTP + H(+) = a CDP-1,2-diacyl-sn-glycerol + diphosphate</text>
        <dbReference type="Rhea" id="RHEA:16229"/>
        <dbReference type="ChEBI" id="CHEBI:15378"/>
        <dbReference type="ChEBI" id="CHEBI:33019"/>
        <dbReference type="ChEBI" id="CHEBI:37563"/>
        <dbReference type="ChEBI" id="CHEBI:58332"/>
        <dbReference type="ChEBI" id="CHEBI:58608"/>
        <dbReference type="EC" id="2.7.7.41"/>
    </reaction>
</comment>
<evidence type="ECO:0000256" key="17">
    <source>
        <dbReference type="ARBA" id="ARBA00023264"/>
    </source>
</evidence>
<evidence type="ECO:0000256" key="16">
    <source>
        <dbReference type="ARBA" id="ARBA00023209"/>
    </source>
</evidence>
<comment type="pathway">
    <text evidence="4">Lipid metabolism.</text>
</comment>
<feature type="transmembrane region" description="Helical" evidence="19">
    <location>
        <begin position="234"/>
        <end position="255"/>
    </location>
</feature>
<comment type="caution">
    <text evidence="20">The sequence shown here is derived from an EMBL/GenBank/DDBJ whole genome shotgun (WGS) entry which is preliminary data.</text>
</comment>
<evidence type="ECO:0000256" key="13">
    <source>
        <dbReference type="ARBA" id="ARBA00022989"/>
    </source>
</evidence>
<evidence type="ECO:0000256" key="19">
    <source>
        <dbReference type="SAM" id="Phobius"/>
    </source>
</evidence>
<evidence type="ECO:0000256" key="4">
    <source>
        <dbReference type="ARBA" id="ARBA00005189"/>
    </source>
</evidence>
<keyword evidence="15 19" id="KW-0472">Membrane</keyword>
<keyword evidence="14" id="KW-0443">Lipid metabolism</keyword>
<keyword evidence="21" id="KW-1185">Reference proteome</keyword>
<dbReference type="AlphaFoldDB" id="A0A6I4SS60"/>
<keyword evidence="12 18" id="KW-0548">Nucleotidyltransferase</keyword>
<proteinExistence type="inferred from homology"/>
<feature type="transmembrane region" description="Helical" evidence="19">
    <location>
        <begin position="75"/>
        <end position="95"/>
    </location>
</feature>
<dbReference type="UniPathway" id="UPA00557">
    <property type="reaction ID" value="UER00614"/>
</dbReference>
<dbReference type="Pfam" id="PF01148">
    <property type="entry name" value="CTP_transf_1"/>
    <property type="match status" value="1"/>
</dbReference>
<comment type="pathway">
    <text evidence="3 18">Phospholipid metabolism; CDP-diacylglycerol biosynthesis; CDP-diacylglycerol from sn-glycerol 3-phosphate: step 3/3.</text>
</comment>
<dbReference type="InterPro" id="IPR000374">
    <property type="entry name" value="PC_trans"/>
</dbReference>
<dbReference type="EC" id="2.7.7.41" evidence="6 18"/>
<keyword evidence="17" id="KW-1208">Phospholipid metabolism</keyword>
<dbReference type="OrthoDB" id="9799199at2"/>
<evidence type="ECO:0000256" key="14">
    <source>
        <dbReference type="ARBA" id="ARBA00023098"/>
    </source>
</evidence>
<dbReference type="GO" id="GO:0004605">
    <property type="term" value="F:phosphatidate cytidylyltransferase activity"/>
    <property type="evidence" value="ECO:0007669"/>
    <property type="project" value="UniProtKB-EC"/>
</dbReference>
<reference evidence="20 21" key="1">
    <citation type="submission" date="2019-12" db="EMBL/GenBank/DDBJ databases">
        <title>Genomic-based taxomic classification of the family Erythrobacteraceae.</title>
        <authorList>
            <person name="Xu L."/>
        </authorList>
    </citation>
    <scope>NUCLEOTIDE SEQUENCE [LARGE SCALE GENOMIC DNA]</scope>
    <source>
        <strain evidence="20 21">JCM 17802</strain>
    </source>
</reference>
<feature type="transmembrane region" description="Helical" evidence="19">
    <location>
        <begin position="46"/>
        <end position="63"/>
    </location>
</feature>
<dbReference type="RefSeq" id="WP_160598440.1">
    <property type="nucleotide sequence ID" value="NZ_WTYS01000001.1"/>
</dbReference>
<keyword evidence="8" id="KW-1003">Cell membrane</keyword>
<evidence type="ECO:0000256" key="18">
    <source>
        <dbReference type="RuleBase" id="RU003938"/>
    </source>
</evidence>
<dbReference type="Proteomes" id="UP000468943">
    <property type="component" value="Unassembled WGS sequence"/>
</dbReference>
<evidence type="ECO:0000256" key="3">
    <source>
        <dbReference type="ARBA" id="ARBA00005119"/>
    </source>
</evidence>
<evidence type="ECO:0000313" key="21">
    <source>
        <dbReference type="Proteomes" id="UP000468943"/>
    </source>
</evidence>
<evidence type="ECO:0000256" key="7">
    <source>
        <dbReference type="ARBA" id="ARBA00019373"/>
    </source>
</evidence>
<keyword evidence="13 19" id="KW-1133">Transmembrane helix</keyword>
<comment type="subcellular location">
    <subcellularLocation>
        <location evidence="2">Cell membrane</location>
        <topology evidence="2">Multi-pass membrane protein</topology>
    </subcellularLocation>
</comment>
<dbReference type="PANTHER" id="PTHR46382">
    <property type="entry name" value="PHOSPHATIDATE CYTIDYLYLTRANSFERASE"/>
    <property type="match status" value="1"/>
</dbReference>
<evidence type="ECO:0000256" key="6">
    <source>
        <dbReference type="ARBA" id="ARBA00012487"/>
    </source>
</evidence>
<dbReference type="GO" id="GO:0016024">
    <property type="term" value="P:CDP-diacylglycerol biosynthetic process"/>
    <property type="evidence" value="ECO:0007669"/>
    <property type="project" value="UniProtKB-UniPathway"/>
</dbReference>
<evidence type="ECO:0000256" key="9">
    <source>
        <dbReference type="ARBA" id="ARBA00022516"/>
    </source>
</evidence>
<keyword evidence="11 18" id="KW-0812">Transmembrane</keyword>
<evidence type="ECO:0000256" key="8">
    <source>
        <dbReference type="ARBA" id="ARBA00022475"/>
    </source>
</evidence>
<accession>A0A6I4SS60</accession>
<evidence type="ECO:0000256" key="5">
    <source>
        <dbReference type="ARBA" id="ARBA00010185"/>
    </source>
</evidence>
<keyword evidence="10 18" id="KW-0808">Transferase</keyword>
<name>A0A6I4SS60_9SPHN</name>
<dbReference type="PANTHER" id="PTHR46382:SF1">
    <property type="entry name" value="PHOSPHATIDATE CYTIDYLYLTRANSFERASE"/>
    <property type="match status" value="1"/>
</dbReference>
<dbReference type="EMBL" id="WTYS01000001">
    <property type="protein sequence ID" value="MXO57342.1"/>
    <property type="molecule type" value="Genomic_DNA"/>
</dbReference>
<gene>
    <name evidence="20" type="ORF">GRI36_10660</name>
</gene>
<evidence type="ECO:0000256" key="15">
    <source>
        <dbReference type="ARBA" id="ARBA00023136"/>
    </source>
</evidence>
<dbReference type="GO" id="GO:0005886">
    <property type="term" value="C:plasma membrane"/>
    <property type="evidence" value="ECO:0007669"/>
    <property type="project" value="UniProtKB-SubCell"/>
</dbReference>